<gene>
    <name evidence="1" type="ORF">A4U43_C07F5980</name>
</gene>
<proteinExistence type="predicted"/>
<accession>A0A5P1E9W2</accession>
<organism evidence="1 2">
    <name type="scientific">Asparagus officinalis</name>
    <name type="common">Garden asparagus</name>
    <dbReference type="NCBI Taxonomy" id="4686"/>
    <lineage>
        <taxon>Eukaryota</taxon>
        <taxon>Viridiplantae</taxon>
        <taxon>Streptophyta</taxon>
        <taxon>Embryophyta</taxon>
        <taxon>Tracheophyta</taxon>
        <taxon>Spermatophyta</taxon>
        <taxon>Magnoliopsida</taxon>
        <taxon>Liliopsida</taxon>
        <taxon>Asparagales</taxon>
        <taxon>Asparagaceae</taxon>
        <taxon>Asparagoideae</taxon>
        <taxon>Asparagus</taxon>
    </lineage>
</organism>
<name>A0A5P1E9W2_ASPOF</name>
<sequence length="151" mass="16399">MRREATMEEAWVSRSLVGLDVGVMRAVIGEAAEGGRGTGGDRGVEHVRFDSVMQRRTLGGLGGLQAKSNVLMKSSLADGRFDSVMQRRNLGGLGELQAKSNVLTKSGLADGLQNIICYEEQVITFKPYVGIGRITYENRLSRRDGAIQTKP</sequence>
<dbReference type="Gramene" id="ONK62614">
    <property type="protein sequence ID" value="ONK62614"/>
    <property type="gene ID" value="A4U43_C07F5980"/>
</dbReference>
<dbReference type="Proteomes" id="UP000243459">
    <property type="component" value="Chromosome 7"/>
</dbReference>
<protein>
    <submittedName>
        <fullName evidence="1">Uncharacterized protein</fullName>
    </submittedName>
</protein>
<evidence type="ECO:0000313" key="2">
    <source>
        <dbReference type="Proteomes" id="UP000243459"/>
    </source>
</evidence>
<dbReference type="AlphaFoldDB" id="A0A5P1E9W2"/>
<dbReference type="EMBL" id="CM007387">
    <property type="protein sequence ID" value="ONK62614.1"/>
    <property type="molecule type" value="Genomic_DNA"/>
</dbReference>
<reference evidence="2" key="1">
    <citation type="journal article" date="2017" name="Nat. Commun.">
        <title>The asparagus genome sheds light on the origin and evolution of a young Y chromosome.</title>
        <authorList>
            <person name="Harkess A."/>
            <person name="Zhou J."/>
            <person name="Xu C."/>
            <person name="Bowers J.E."/>
            <person name="Van der Hulst R."/>
            <person name="Ayyampalayam S."/>
            <person name="Mercati F."/>
            <person name="Riccardi P."/>
            <person name="McKain M.R."/>
            <person name="Kakrana A."/>
            <person name="Tang H."/>
            <person name="Ray J."/>
            <person name="Groenendijk J."/>
            <person name="Arikit S."/>
            <person name="Mathioni S.M."/>
            <person name="Nakano M."/>
            <person name="Shan H."/>
            <person name="Telgmann-Rauber A."/>
            <person name="Kanno A."/>
            <person name="Yue Z."/>
            <person name="Chen H."/>
            <person name="Li W."/>
            <person name="Chen Y."/>
            <person name="Xu X."/>
            <person name="Zhang Y."/>
            <person name="Luo S."/>
            <person name="Chen H."/>
            <person name="Gao J."/>
            <person name="Mao Z."/>
            <person name="Pires J.C."/>
            <person name="Luo M."/>
            <person name="Kudrna D."/>
            <person name="Wing R.A."/>
            <person name="Meyers B.C."/>
            <person name="Yi K."/>
            <person name="Kong H."/>
            <person name="Lavrijsen P."/>
            <person name="Sunseri F."/>
            <person name="Falavigna A."/>
            <person name="Ye Y."/>
            <person name="Leebens-Mack J.H."/>
            <person name="Chen G."/>
        </authorList>
    </citation>
    <scope>NUCLEOTIDE SEQUENCE [LARGE SCALE GENOMIC DNA]</scope>
    <source>
        <strain evidence="2">cv. DH0086</strain>
    </source>
</reference>
<evidence type="ECO:0000313" key="1">
    <source>
        <dbReference type="EMBL" id="ONK62614.1"/>
    </source>
</evidence>
<keyword evidence="2" id="KW-1185">Reference proteome</keyword>